<evidence type="ECO:0000259" key="1">
    <source>
        <dbReference type="SMART" id="SM01008"/>
    </source>
</evidence>
<dbReference type="Pfam" id="PF20256">
    <property type="entry name" value="MoCoBD_2"/>
    <property type="match status" value="2"/>
</dbReference>
<feature type="domain" description="Aldehyde oxidase/xanthine dehydrogenase a/b hammerhead" evidence="1">
    <location>
        <begin position="237"/>
        <end position="316"/>
    </location>
</feature>
<dbReference type="PANTHER" id="PTHR47495">
    <property type="entry name" value="ALDEHYDE DEHYDROGENASE"/>
    <property type="match status" value="1"/>
</dbReference>
<dbReference type="EC" id="1.3.99.16" evidence="2"/>
<dbReference type="SMART" id="SM01008">
    <property type="entry name" value="Ald_Xan_dh_C"/>
    <property type="match status" value="1"/>
</dbReference>
<dbReference type="InterPro" id="IPR046867">
    <property type="entry name" value="AldOxase/xan_DH_MoCoBD2"/>
</dbReference>
<keyword evidence="3" id="KW-1185">Reference proteome</keyword>
<dbReference type="STRING" id="1547922.ISF6_3357"/>
<dbReference type="Proteomes" id="UP000037660">
    <property type="component" value="Unassembled WGS sequence"/>
</dbReference>
<dbReference type="InterPro" id="IPR006311">
    <property type="entry name" value="TAT_signal"/>
</dbReference>
<keyword evidence="2" id="KW-0560">Oxidoreductase</keyword>
<dbReference type="InterPro" id="IPR052516">
    <property type="entry name" value="N-heterocyclic_Hydroxylase"/>
</dbReference>
<sequence length="754" mass="79642">MKAPALAAPSGVAPAAVETADTATAAPESPARRRFLGQGAAGVGALSVGMHLPFLADPAAAQAAAAAGLPPEINAWVVVRPDDSVVIRIARSEMGQGTLTGLAQLVAEELACDWRRVGTEYPTPGQNLARQRVWGNFSTGGSRGIRESHELVRKGGAAARMMLVQAAADEWKVPVAECRAADGVVTHGPSGRSLRYGALAAAAGRLAPPTEVPLKDPSTWTVVGRPLKRLDTRDKLTGAQVYGTDLKLPGLLNAAIRDCPVFGGKLKSFDEAAVRARPGVRQVVRVGDSALAVVADTWWRAKTALDAAKIEWDAGPNANVSSASIAQMLQAGLDAPEAVVGNRVGDAPAALKTAARTLEAVYGYPFQNHATMEPMNATARWTAQRCEVWTPTQNGEAALAAAAEAAGLPPAQCEVYKIHLGGGFGRRGAVHDWVGQAVTIAKALPGVPVKLIWSREEDMLHGRYHPITQCKLRAGLDERGELTALHLRISGQSILAGVFPQMVKDGRDPVVFQGLNPPGPEASIGYTVPNLLIDHAMRNPPVPPGFWRGVNLNQNAIYLECFIDEIAHATRQDPLALRRKLMAKHPKHLAVLNAVAERVGWDRPAPAGVFRGLAQTMGFGSYVAACAEVSVSPAGELKIHRIVAATDPGHAVNPQQIEAQVEGSFVYGLSAALYGECTVAGGRIEQENFNTYPVMRLAEMPKVETITVASGGFWGGVGEPTIAVAAPAVLNAVFAATGKRVRTLPLRHHDLKRA</sequence>
<dbReference type="Gene3D" id="3.90.1170.50">
    <property type="entry name" value="Aldehyde oxidase/xanthine dehydrogenase, a/b hammerhead"/>
    <property type="match status" value="1"/>
</dbReference>
<dbReference type="PROSITE" id="PS51318">
    <property type="entry name" value="TAT"/>
    <property type="match status" value="1"/>
</dbReference>
<protein>
    <submittedName>
        <fullName evidence="2">Isoquinoline 1-oxidoreductase, beta subunit</fullName>
        <ecNumber evidence="2">1.3.99.16</ecNumber>
    </submittedName>
</protein>
<dbReference type="InterPro" id="IPR008274">
    <property type="entry name" value="AldOxase/xan_DH_MoCoBD1"/>
</dbReference>
<dbReference type="InterPro" id="IPR012368">
    <property type="entry name" value="OxRdtase_Mopterin-bd_su_IorB"/>
</dbReference>
<reference evidence="3" key="1">
    <citation type="submission" date="2015-07" db="EMBL/GenBank/DDBJ databases">
        <title>Discovery of a poly(ethylene terephthalate assimilation.</title>
        <authorList>
            <person name="Yoshida S."/>
            <person name="Hiraga K."/>
            <person name="Takehana T."/>
            <person name="Taniguchi I."/>
            <person name="Yamaji H."/>
            <person name="Maeda Y."/>
            <person name="Toyohara K."/>
            <person name="Miyamoto K."/>
            <person name="Kimura Y."/>
            <person name="Oda K."/>
        </authorList>
    </citation>
    <scope>NUCLEOTIDE SEQUENCE [LARGE SCALE GENOMIC DNA]</scope>
    <source>
        <strain evidence="3">NBRC 110686 / TISTR 2288 / 201-F6</strain>
    </source>
</reference>
<gene>
    <name evidence="2" type="ORF">ISF6_3357</name>
</gene>
<dbReference type="InterPro" id="IPR000674">
    <property type="entry name" value="Ald_Oxase/Xan_DH_a/b"/>
</dbReference>
<evidence type="ECO:0000313" key="2">
    <source>
        <dbReference type="EMBL" id="GAP37502.1"/>
    </source>
</evidence>
<dbReference type="InterPro" id="IPR037165">
    <property type="entry name" value="AldOxase/xan_DH_Mopterin-bd_sf"/>
</dbReference>
<dbReference type="OrthoDB" id="6073217at2"/>
<dbReference type="PANTHER" id="PTHR47495:SF2">
    <property type="entry name" value="ALDEHYDE DEHYDROGENASE"/>
    <property type="match status" value="1"/>
</dbReference>
<evidence type="ECO:0000313" key="3">
    <source>
        <dbReference type="Proteomes" id="UP000037660"/>
    </source>
</evidence>
<reference evidence="2 3" key="2">
    <citation type="journal article" date="2016" name="Science">
        <title>A bacterium that degrades and assimilates poly(ethylene terephthalate).</title>
        <authorList>
            <person name="Yoshida S."/>
            <person name="Hiraga K."/>
            <person name="Takehana T."/>
            <person name="Taniguchi I."/>
            <person name="Yamaji H."/>
            <person name="Maeda Y."/>
            <person name="Toyohara K."/>
            <person name="Miyamoto K."/>
            <person name="Kimura Y."/>
            <person name="Oda K."/>
        </authorList>
    </citation>
    <scope>NUCLEOTIDE SEQUENCE [LARGE SCALE GENOMIC DNA]</scope>
    <source>
        <strain evidence="3">NBRC 110686 / TISTR 2288 / 201-F6</strain>
    </source>
</reference>
<dbReference type="PIRSF" id="PIRSF036389">
    <property type="entry name" value="IOR_B"/>
    <property type="match status" value="1"/>
</dbReference>
<name>A0A0K8P4C7_PISS1</name>
<dbReference type="EMBL" id="BBYR01000048">
    <property type="protein sequence ID" value="GAP37502.1"/>
    <property type="molecule type" value="Genomic_DNA"/>
</dbReference>
<dbReference type="SUPFAM" id="SSF56003">
    <property type="entry name" value="Molybdenum cofactor-binding domain"/>
    <property type="match status" value="2"/>
</dbReference>
<dbReference type="Pfam" id="PF02738">
    <property type="entry name" value="MoCoBD_1"/>
    <property type="match status" value="1"/>
</dbReference>
<organism evidence="2 3">
    <name type="scientific">Piscinibacter sakaiensis</name>
    <name type="common">Ideonella sakaiensis</name>
    <dbReference type="NCBI Taxonomy" id="1547922"/>
    <lineage>
        <taxon>Bacteria</taxon>
        <taxon>Pseudomonadati</taxon>
        <taxon>Pseudomonadota</taxon>
        <taxon>Betaproteobacteria</taxon>
        <taxon>Burkholderiales</taxon>
        <taxon>Sphaerotilaceae</taxon>
        <taxon>Piscinibacter</taxon>
    </lineage>
</organism>
<dbReference type="AlphaFoldDB" id="A0A0K8P4C7"/>
<accession>A0A0K8P4C7</accession>
<comment type="caution">
    <text evidence="2">The sequence shown here is derived from an EMBL/GenBank/DDBJ whole genome shotgun (WGS) entry which is preliminary data.</text>
</comment>
<dbReference type="Gene3D" id="3.30.365.10">
    <property type="entry name" value="Aldehyde oxidase/xanthine dehydrogenase, molybdopterin binding domain"/>
    <property type="match status" value="4"/>
</dbReference>
<dbReference type="GO" id="GO:0047121">
    <property type="term" value="F:isoquinoline 1-oxidoreductase activity"/>
    <property type="evidence" value="ECO:0007669"/>
    <property type="project" value="UniProtKB-EC"/>
</dbReference>
<dbReference type="RefSeq" id="WP_082368469.1">
    <property type="nucleotide sequence ID" value="NZ_BBYR01000048.1"/>
</dbReference>
<proteinExistence type="predicted"/>